<dbReference type="CDD" id="cd01668">
    <property type="entry name" value="TGS_RSH"/>
    <property type="match status" value="1"/>
</dbReference>
<dbReference type="CDD" id="cd05399">
    <property type="entry name" value="NT_Rel-Spo_like"/>
    <property type="match status" value="1"/>
</dbReference>
<dbReference type="Gene3D" id="1.10.3210.10">
    <property type="entry name" value="Hypothetical protein af1432"/>
    <property type="match status" value="1"/>
</dbReference>
<dbReference type="GO" id="GO:0042594">
    <property type="term" value="P:response to starvation"/>
    <property type="evidence" value="ECO:0007669"/>
    <property type="project" value="TreeGrafter"/>
</dbReference>
<dbReference type="SUPFAM" id="SSF81271">
    <property type="entry name" value="TGS-like"/>
    <property type="match status" value="1"/>
</dbReference>
<dbReference type="FunFam" id="3.10.20.30:FF:000002">
    <property type="entry name" value="GTP pyrophosphokinase (RelA/SpoT)"/>
    <property type="match status" value="1"/>
</dbReference>
<evidence type="ECO:0000256" key="5">
    <source>
        <dbReference type="ARBA" id="ARBA00033308"/>
    </source>
</evidence>
<dbReference type="SUPFAM" id="SSF81301">
    <property type="entry name" value="Nucleotidyltransferase"/>
    <property type="match status" value="1"/>
</dbReference>
<dbReference type="Pfam" id="PF13328">
    <property type="entry name" value="HD_4"/>
    <property type="match status" value="1"/>
</dbReference>
<dbReference type="NCBIfam" id="TIGR00691">
    <property type="entry name" value="spoT_relA"/>
    <property type="match status" value="1"/>
</dbReference>
<gene>
    <name evidence="8" type="ORF">HUK38_09690</name>
</gene>
<dbReference type="Pfam" id="PF04607">
    <property type="entry name" value="RelA_SpoT"/>
    <property type="match status" value="1"/>
</dbReference>
<accession>A0A839HC21</accession>
<comment type="function">
    <text evidence="6">In eubacteria ppGpp (guanosine 3'-diphosphate 5'-diphosphate) is a mediator of the stringent response that coordinates a variety of cellular activities in response to changes in nutritional abundance.</text>
</comment>
<dbReference type="GO" id="GO:0015949">
    <property type="term" value="P:nucleobase-containing small molecule interconversion"/>
    <property type="evidence" value="ECO:0007669"/>
    <property type="project" value="UniProtKB-ARBA"/>
</dbReference>
<dbReference type="SMART" id="SM00954">
    <property type="entry name" value="RelA_SpoT"/>
    <property type="match status" value="1"/>
</dbReference>
<keyword evidence="8" id="KW-0378">Hydrolase</keyword>
<dbReference type="GO" id="GO:0008893">
    <property type="term" value="F:guanosine-3',5'-bis(diphosphate) 3'-diphosphatase activity"/>
    <property type="evidence" value="ECO:0007669"/>
    <property type="project" value="TreeGrafter"/>
</dbReference>
<dbReference type="InterPro" id="IPR007685">
    <property type="entry name" value="RelA_SpoT"/>
</dbReference>
<reference evidence="8 9" key="1">
    <citation type="journal article" date="2020" name="Arch. Microbiol.">
        <title>The genome sequence of the giant phototrophic gammaproteobacterium Thiospirillum jenense gives insight into its physiological properties and phylogenetic relationships.</title>
        <authorList>
            <person name="Imhoff J.F."/>
            <person name="Meyer T.E."/>
            <person name="Kyndt J.A."/>
        </authorList>
    </citation>
    <scope>NUCLEOTIDE SEQUENCE [LARGE SCALE GENOMIC DNA]</scope>
    <source>
        <strain evidence="8 9">DSM 216</strain>
    </source>
</reference>
<comment type="similarity">
    <text evidence="6">Belongs to the relA/spoT family.</text>
</comment>
<dbReference type="GO" id="GO:0005886">
    <property type="term" value="C:plasma membrane"/>
    <property type="evidence" value="ECO:0007669"/>
    <property type="project" value="TreeGrafter"/>
</dbReference>
<dbReference type="Pfam" id="PF02824">
    <property type="entry name" value="TGS"/>
    <property type="match status" value="1"/>
</dbReference>
<dbReference type="PANTHER" id="PTHR21262:SF31">
    <property type="entry name" value="GTP PYROPHOSPHOKINASE"/>
    <property type="match status" value="1"/>
</dbReference>
<dbReference type="GO" id="GO:0008728">
    <property type="term" value="F:GTP diphosphokinase activity"/>
    <property type="evidence" value="ECO:0007669"/>
    <property type="project" value="TreeGrafter"/>
</dbReference>
<dbReference type="PROSITE" id="PS51880">
    <property type="entry name" value="TGS"/>
    <property type="match status" value="1"/>
</dbReference>
<dbReference type="PANTHER" id="PTHR21262">
    <property type="entry name" value="GUANOSINE-3',5'-BIS DIPHOSPHATE 3'-PYROPHOSPHOHYDROLASE"/>
    <property type="match status" value="1"/>
</dbReference>
<comment type="caution">
    <text evidence="8">The sequence shown here is derived from an EMBL/GenBank/DDBJ whole genome shotgun (WGS) entry which is preliminary data.</text>
</comment>
<proteinExistence type="inferred from homology"/>
<dbReference type="AlphaFoldDB" id="A0A839HC21"/>
<comment type="pathway">
    <text evidence="2">Purine metabolism.</text>
</comment>
<dbReference type="FunFam" id="3.30.460.10:FF:000001">
    <property type="entry name" value="GTP pyrophosphokinase RelA"/>
    <property type="match status" value="1"/>
</dbReference>
<name>A0A839HC21_9GAMM</name>
<keyword evidence="9" id="KW-1185">Reference proteome</keyword>
<evidence type="ECO:0000259" key="7">
    <source>
        <dbReference type="PROSITE" id="PS51880"/>
    </source>
</evidence>
<sequence length="668" mass="76627">MVQATYNLLGTEYDDATASRHWLTALAAHYTASDQSRIAIAVERMRHCYGNQQVSTGESAARHRLSTADILLELRMDADTLCAALLNGCLDCNDFSIATLRNQFGDGLAQMVQDLAYIDQLTNVNRVIATKDQQEHEENLRRLLLGIAEDVRVVLVVLAERLHVMRIAKQLTRERQIKLAEDTQRVYAPLANRLGIGQIKWELEDLVLRYLEPEEYKRIASYLRERRVQRQEYIARVVAILEAEFIRAGIEASISGRPKHIYSIWRKMQRKGIEFEQIFDLRALRVMVKDVPSCYAALGVVHSLWSHIPQEFDDYIATPKGNMYRSLHTAVIGPEDQAIEVQIRTYDMHRHAELGVAAHWAYKESKNHDAEFQRRVVWMRQWLELKNEGEHGEDFFEHFKTEFEPTHIYVLTPQAKVIELPKGATPLDFAYAIHSEVGHHCRGALVNGRMVALNYCLVSGETVEIITQNNMTPSRDWLNPHKGYMVTSRARHRVRQWFKLQDYDRHLNEGRSLLERELRGEQKLSLDKQLDRLANHYRLADGSAVLAALGRGDLRIEQLLHQFTTAPVNHSEPPVITRATPARCAYSIPSIQNNKLNNTMVVMVAGAIDMMTRMALCCNPQPHNSIIGFITRGRGVTIHRSDCKNIVNLPPHEQERLVEAHWTEVKKP</sequence>
<organism evidence="8 9">
    <name type="scientific">Thiospirillum jenense</name>
    <dbReference type="NCBI Taxonomy" id="1653858"/>
    <lineage>
        <taxon>Bacteria</taxon>
        <taxon>Pseudomonadati</taxon>
        <taxon>Pseudomonadota</taxon>
        <taxon>Gammaproteobacteria</taxon>
        <taxon>Chromatiales</taxon>
        <taxon>Chromatiaceae</taxon>
        <taxon>Thiospirillum</taxon>
    </lineage>
</organism>
<evidence type="ECO:0000256" key="4">
    <source>
        <dbReference type="ARBA" id="ARBA00032407"/>
    </source>
</evidence>
<dbReference type="Proteomes" id="UP000548632">
    <property type="component" value="Unassembled WGS sequence"/>
</dbReference>
<dbReference type="SUPFAM" id="SSF109604">
    <property type="entry name" value="HD-domain/PDEase-like"/>
    <property type="match status" value="1"/>
</dbReference>
<dbReference type="InterPro" id="IPR012675">
    <property type="entry name" value="Beta-grasp_dom_sf"/>
</dbReference>
<evidence type="ECO:0000256" key="2">
    <source>
        <dbReference type="ARBA" id="ARBA00025704"/>
    </source>
</evidence>
<dbReference type="Pfam" id="PF19296">
    <property type="entry name" value="RelA_AH_RIS"/>
    <property type="match status" value="1"/>
</dbReference>
<dbReference type="InterPro" id="IPR004095">
    <property type="entry name" value="TGS"/>
</dbReference>
<evidence type="ECO:0000313" key="8">
    <source>
        <dbReference type="EMBL" id="MBB1126503.1"/>
    </source>
</evidence>
<evidence type="ECO:0000313" key="9">
    <source>
        <dbReference type="Proteomes" id="UP000548632"/>
    </source>
</evidence>
<dbReference type="InterPro" id="IPR043519">
    <property type="entry name" value="NT_sf"/>
</dbReference>
<dbReference type="InterPro" id="IPR033655">
    <property type="entry name" value="TGS_RelA/SpoT"/>
</dbReference>
<dbReference type="Gene3D" id="3.30.460.10">
    <property type="entry name" value="Beta Polymerase, domain 2"/>
    <property type="match status" value="1"/>
</dbReference>
<dbReference type="Gene3D" id="3.10.20.30">
    <property type="match status" value="1"/>
</dbReference>
<dbReference type="InterPro" id="IPR012676">
    <property type="entry name" value="TGS-like"/>
</dbReference>
<feature type="domain" description="TGS" evidence="7">
    <location>
        <begin position="404"/>
        <end position="467"/>
    </location>
</feature>
<protein>
    <recommendedName>
        <fullName evidence="1">GTP pyrophosphokinase</fullName>
    </recommendedName>
    <alternativeName>
        <fullName evidence="4">(p)ppGpp synthase</fullName>
    </alternativeName>
    <alternativeName>
        <fullName evidence="3">ATP:GTP 3'-pyrophosphotransferase</fullName>
    </alternativeName>
    <alternativeName>
        <fullName evidence="5">ppGpp synthase I</fullName>
    </alternativeName>
</protein>
<dbReference type="InterPro" id="IPR045600">
    <property type="entry name" value="RelA/SpoT_AH_RIS"/>
</dbReference>
<evidence type="ECO:0000256" key="6">
    <source>
        <dbReference type="RuleBase" id="RU003847"/>
    </source>
</evidence>
<evidence type="ECO:0000256" key="1">
    <source>
        <dbReference type="ARBA" id="ARBA00019852"/>
    </source>
</evidence>
<dbReference type="RefSeq" id="WP_182584131.1">
    <property type="nucleotide sequence ID" value="NZ_JABVCQ010000019.1"/>
</dbReference>
<dbReference type="EMBL" id="JABVCQ010000019">
    <property type="protein sequence ID" value="MBB1126503.1"/>
    <property type="molecule type" value="Genomic_DNA"/>
</dbReference>
<evidence type="ECO:0000256" key="3">
    <source>
        <dbReference type="ARBA" id="ARBA00029754"/>
    </source>
</evidence>
<dbReference type="GO" id="GO:0015969">
    <property type="term" value="P:guanosine tetraphosphate metabolic process"/>
    <property type="evidence" value="ECO:0007669"/>
    <property type="project" value="InterPro"/>
</dbReference>
<dbReference type="InterPro" id="IPR004811">
    <property type="entry name" value="RelA/Spo_fam"/>
</dbReference>